<name>A0A8S4C281_9ACAR</name>
<comment type="caution">
    <text evidence="2">The sequence shown here is derived from an EMBL/GenBank/DDBJ whole genome shotgun (WGS) entry which is preliminary data.</text>
</comment>
<proteinExistence type="predicted"/>
<gene>
    <name evidence="2" type="ORF">MHYMCMPASI_01204</name>
</gene>
<dbReference type="Proteomes" id="UP000837675">
    <property type="component" value="Unassembled WGS sequence"/>
</dbReference>
<feature type="region of interest" description="Disordered" evidence="1">
    <location>
        <begin position="314"/>
        <end position="361"/>
    </location>
</feature>
<keyword evidence="3" id="KW-1185">Reference proteome</keyword>
<organism evidence="2 3">
    <name type="scientific">Hyalomma marginatum</name>
    <dbReference type="NCBI Taxonomy" id="34627"/>
    <lineage>
        <taxon>Eukaryota</taxon>
        <taxon>Metazoa</taxon>
        <taxon>Ecdysozoa</taxon>
        <taxon>Arthropoda</taxon>
        <taxon>Chelicerata</taxon>
        <taxon>Arachnida</taxon>
        <taxon>Acari</taxon>
        <taxon>Parasitiformes</taxon>
        <taxon>Ixodida</taxon>
        <taxon>Ixodoidea</taxon>
        <taxon>Ixodidae</taxon>
        <taxon>Hyalomminae</taxon>
        <taxon>Hyalomma</taxon>
    </lineage>
</organism>
<dbReference type="AlphaFoldDB" id="A0A8S4C281"/>
<evidence type="ECO:0000256" key="1">
    <source>
        <dbReference type="SAM" id="MobiDB-lite"/>
    </source>
</evidence>
<protein>
    <submittedName>
        <fullName evidence="2">Uncharacterized protein</fullName>
    </submittedName>
</protein>
<evidence type="ECO:0000313" key="3">
    <source>
        <dbReference type="Proteomes" id="UP000837675"/>
    </source>
</evidence>
<evidence type="ECO:0000313" key="2">
    <source>
        <dbReference type="EMBL" id="CAG7600761.1"/>
    </source>
</evidence>
<reference evidence="2" key="1">
    <citation type="submission" date="2021-06" db="EMBL/GenBank/DDBJ databases">
        <authorList>
            <person name="Nardi T."/>
            <person name="Nardi T."/>
        </authorList>
    </citation>
    <scope>NUCLEOTIDE SEQUENCE</scope>
</reference>
<sequence length="361" mass="39987">MKDRKSIITKISKGESLSTQEMENIYNMFKSGSPQGKKERSDFLNEVSKHTSVDGFHQFVDQMFTHYTREGGPFDSKKDTLKGEPNIFRTAGAETLNKDLIVHEAKINGFKATISMDNGNFDATVSEIPPRVLAHFARFQDFVKANKDGPESVAETFARNLSFVVCNNVLMEEAEKAGLLTHISKSSKFQAANWLDAQKETIVEDIRKAAQEFNSLEVKSGVTASEKQDEKPVPTIEVLQKKGSLADYIKFAAQIITTIATHPNSMKLSIALVKSLFGLGPNPLDEIYAKPMKQNSLGELTQPTAQEKDIQTLKQEQPQVSAEIIDSKETVKKDSLNPTKGKMTTAILAEHNKTKSSGRGM</sequence>
<accession>A0A8S4C281</accession>
<dbReference type="EMBL" id="CAJVAF010000359">
    <property type="protein sequence ID" value="CAG7600761.1"/>
    <property type="molecule type" value="Genomic_DNA"/>
</dbReference>
<feature type="compositionally biased region" description="Basic and acidic residues" evidence="1">
    <location>
        <begin position="325"/>
        <end position="335"/>
    </location>
</feature>